<keyword evidence="7 10" id="KW-0283">Flagellar rotation</keyword>
<evidence type="ECO:0000256" key="2">
    <source>
        <dbReference type="ARBA" id="ARBA00004162"/>
    </source>
</evidence>
<keyword evidence="12" id="KW-1185">Reference proteome</keyword>
<accession>A0A4Y7RQX8</accession>
<evidence type="ECO:0000256" key="7">
    <source>
        <dbReference type="ARBA" id="ARBA00022779"/>
    </source>
</evidence>
<name>A0A4Y7RQX8_9FIRM</name>
<evidence type="ECO:0000313" key="11">
    <source>
        <dbReference type="EMBL" id="TEB11150.1"/>
    </source>
</evidence>
<keyword evidence="9 10" id="KW-0472">Membrane</keyword>
<evidence type="ECO:0000256" key="3">
    <source>
        <dbReference type="ARBA" id="ARBA00008281"/>
    </source>
</evidence>
<feature type="transmembrane region" description="Helical" evidence="10">
    <location>
        <begin position="34"/>
        <end position="55"/>
    </location>
</feature>
<dbReference type="Gene3D" id="3.30.70.2110">
    <property type="match status" value="1"/>
</dbReference>
<evidence type="ECO:0000256" key="6">
    <source>
        <dbReference type="ARBA" id="ARBA00022692"/>
    </source>
</evidence>
<evidence type="ECO:0000256" key="10">
    <source>
        <dbReference type="RuleBase" id="RU364125"/>
    </source>
</evidence>
<evidence type="ECO:0000313" key="12">
    <source>
        <dbReference type="Proteomes" id="UP000297597"/>
    </source>
</evidence>
<dbReference type="EMBL" id="QFFZ01000017">
    <property type="protein sequence ID" value="TEB11150.1"/>
    <property type="molecule type" value="Genomic_DNA"/>
</dbReference>
<dbReference type="Pfam" id="PF03748">
    <property type="entry name" value="FliL"/>
    <property type="match status" value="1"/>
</dbReference>
<dbReference type="GO" id="GO:0071978">
    <property type="term" value="P:bacterial-type flagellum-dependent swarming motility"/>
    <property type="evidence" value="ECO:0007669"/>
    <property type="project" value="TreeGrafter"/>
</dbReference>
<evidence type="ECO:0000256" key="5">
    <source>
        <dbReference type="ARBA" id="ARBA00022500"/>
    </source>
</evidence>
<protein>
    <recommendedName>
        <fullName evidence="10">Flagellar protein FliL</fullName>
    </recommendedName>
</protein>
<dbReference type="GO" id="GO:0006935">
    <property type="term" value="P:chemotaxis"/>
    <property type="evidence" value="ECO:0007669"/>
    <property type="project" value="UniProtKB-KW"/>
</dbReference>
<evidence type="ECO:0000256" key="4">
    <source>
        <dbReference type="ARBA" id="ARBA00022475"/>
    </source>
</evidence>
<keyword evidence="4 10" id="KW-1003">Cell membrane</keyword>
<keyword evidence="5 10" id="KW-0145">Chemotaxis</keyword>
<comment type="similarity">
    <text evidence="3 10">Belongs to the FliL family.</text>
</comment>
<dbReference type="PANTHER" id="PTHR35091">
    <property type="entry name" value="FLAGELLAR PROTEIN FLIL"/>
    <property type="match status" value="1"/>
</dbReference>
<keyword evidence="8 10" id="KW-1133">Transmembrane helix</keyword>
<evidence type="ECO:0000256" key="8">
    <source>
        <dbReference type="ARBA" id="ARBA00022989"/>
    </source>
</evidence>
<proteinExistence type="inferred from homology"/>
<sequence>MLKKAGDTLAKTKISENNEEKAGKNGKPKKKKTILIVLVILVLLAGSSAGAYMFFLRPAAQAGEVKKTKVEEKESLDMGEVIVNLNGSSSHYLRAKVTIDYPKNKKLAEELKKKKHIVSDVIIATLRSKTLAEVSNASALQGLKSSLIEEINNKLDAGEITGVYFTDFLVQ</sequence>
<comment type="function">
    <text evidence="1 10">Controls the rotational direction of flagella during chemotaxis.</text>
</comment>
<dbReference type="AlphaFoldDB" id="A0A4Y7RQX8"/>
<keyword evidence="6 10" id="KW-0812">Transmembrane</keyword>
<gene>
    <name evidence="11" type="ORF">Pmgp_01846</name>
</gene>
<evidence type="ECO:0000256" key="1">
    <source>
        <dbReference type="ARBA" id="ARBA00002254"/>
    </source>
</evidence>
<comment type="subcellular location">
    <subcellularLocation>
        <location evidence="2">Cell membrane</location>
        <topology evidence="2">Single-pass membrane protein</topology>
    </subcellularLocation>
</comment>
<reference evidence="11 12" key="1">
    <citation type="journal article" date="2018" name="Environ. Microbiol.">
        <title>Novel energy conservation strategies and behaviour of Pelotomaculum schinkii driving syntrophic propionate catabolism.</title>
        <authorList>
            <person name="Hidalgo-Ahumada C.A.P."/>
            <person name="Nobu M.K."/>
            <person name="Narihiro T."/>
            <person name="Tamaki H."/>
            <person name="Liu W.T."/>
            <person name="Kamagata Y."/>
            <person name="Stams A.J.M."/>
            <person name="Imachi H."/>
            <person name="Sousa D.Z."/>
        </authorList>
    </citation>
    <scope>NUCLEOTIDE SEQUENCE [LARGE SCALE GENOMIC DNA]</scope>
    <source>
        <strain evidence="11 12">MGP</strain>
    </source>
</reference>
<comment type="caution">
    <text evidence="11">The sequence shown here is derived from an EMBL/GenBank/DDBJ whole genome shotgun (WGS) entry which is preliminary data.</text>
</comment>
<dbReference type="PANTHER" id="PTHR35091:SF2">
    <property type="entry name" value="FLAGELLAR PROTEIN FLIL"/>
    <property type="match status" value="1"/>
</dbReference>
<dbReference type="GO" id="GO:0005886">
    <property type="term" value="C:plasma membrane"/>
    <property type="evidence" value="ECO:0007669"/>
    <property type="project" value="UniProtKB-SubCell"/>
</dbReference>
<evidence type="ECO:0000256" key="9">
    <source>
        <dbReference type="ARBA" id="ARBA00023136"/>
    </source>
</evidence>
<organism evidence="11 12">
    <name type="scientific">Pelotomaculum propionicicum</name>
    <dbReference type="NCBI Taxonomy" id="258475"/>
    <lineage>
        <taxon>Bacteria</taxon>
        <taxon>Bacillati</taxon>
        <taxon>Bacillota</taxon>
        <taxon>Clostridia</taxon>
        <taxon>Eubacteriales</taxon>
        <taxon>Desulfotomaculaceae</taxon>
        <taxon>Pelotomaculum</taxon>
    </lineage>
</organism>
<dbReference type="InterPro" id="IPR005503">
    <property type="entry name" value="FliL"/>
</dbReference>
<dbReference type="Proteomes" id="UP000297597">
    <property type="component" value="Unassembled WGS sequence"/>
</dbReference>
<dbReference type="GO" id="GO:0009425">
    <property type="term" value="C:bacterial-type flagellum basal body"/>
    <property type="evidence" value="ECO:0007669"/>
    <property type="project" value="InterPro"/>
</dbReference>